<dbReference type="PANTHER" id="PTHR42912">
    <property type="entry name" value="METHYLTRANSFERASE"/>
    <property type="match status" value="1"/>
</dbReference>
<feature type="chain" id="PRO_5035584903" description="Methyltransferase domain-containing protein" evidence="1">
    <location>
        <begin position="20"/>
        <end position="255"/>
    </location>
</feature>
<protein>
    <recommendedName>
        <fullName evidence="2">Methyltransferase domain-containing protein</fullName>
    </recommendedName>
</protein>
<name>A0A6T7FQB0_9STRA</name>
<reference evidence="3" key="1">
    <citation type="submission" date="2021-01" db="EMBL/GenBank/DDBJ databases">
        <authorList>
            <person name="Corre E."/>
            <person name="Pelletier E."/>
            <person name="Niang G."/>
            <person name="Scheremetjew M."/>
            <person name="Finn R."/>
            <person name="Kale V."/>
            <person name="Holt S."/>
            <person name="Cochrane G."/>
            <person name="Meng A."/>
            <person name="Brown T."/>
            <person name="Cohen L."/>
        </authorList>
    </citation>
    <scope>NUCLEOTIDE SEQUENCE</scope>
    <source>
        <strain evidence="3">CCMP2084</strain>
    </source>
</reference>
<feature type="domain" description="Methyltransferase" evidence="2">
    <location>
        <begin position="89"/>
        <end position="187"/>
    </location>
</feature>
<dbReference type="PANTHER" id="PTHR42912:SF93">
    <property type="entry name" value="N6-ADENOSINE-METHYLTRANSFERASE TMT1A"/>
    <property type="match status" value="1"/>
</dbReference>
<gene>
    <name evidence="3" type="ORF">ASEP1449_LOCUS2020</name>
    <name evidence="4" type="ORF">ASEP1449_LOCUS2022</name>
</gene>
<sequence>MLLWRTTFLASTHFNLLVSQTGPFSTISQRSYSMELNNSRDSVTQGDELVNFYGNGTASAYADMMDEEVKKTIPDLKLLLTSLPDEGLILDTCVGSGHMLRWIHENHGSQKTRQLQGIDISSEMLEQARTRLPGSMANLVLGNMLDVSSQVDESCAAVMNTFALHHATAKECKTAIQEWTRILKPGGCLYVGAWEGKGDIDYGDYSPGFKAVLHQQTDIIDWMTDSGLTIVQSRTHMEEEMGMNSFYVIGKKPTK</sequence>
<proteinExistence type="predicted"/>
<dbReference type="EMBL" id="HBHQ01003102">
    <property type="protein sequence ID" value="CAD9810197.1"/>
    <property type="molecule type" value="Transcribed_RNA"/>
</dbReference>
<dbReference type="Pfam" id="PF13649">
    <property type="entry name" value="Methyltransf_25"/>
    <property type="match status" value="1"/>
</dbReference>
<dbReference type="InterPro" id="IPR029063">
    <property type="entry name" value="SAM-dependent_MTases_sf"/>
</dbReference>
<organism evidence="3">
    <name type="scientific">Attheya septentrionalis</name>
    <dbReference type="NCBI Taxonomy" id="420275"/>
    <lineage>
        <taxon>Eukaryota</taxon>
        <taxon>Sar</taxon>
        <taxon>Stramenopiles</taxon>
        <taxon>Ochrophyta</taxon>
        <taxon>Bacillariophyta</taxon>
        <taxon>Coscinodiscophyceae</taxon>
        <taxon>Chaetocerotophycidae</taxon>
        <taxon>Chaetocerotales</taxon>
        <taxon>Attheyaceae</taxon>
        <taxon>Attheya</taxon>
    </lineage>
</organism>
<evidence type="ECO:0000259" key="2">
    <source>
        <dbReference type="Pfam" id="PF13649"/>
    </source>
</evidence>
<feature type="signal peptide" evidence="1">
    <location>
        <begin position="1"/>
        <end position="19"/>
    </location>
</feature>
<accession>A0A6T7FQB0</accession>
<dbReference type="AlphaFoldDB" id="A0A6T7FQB0"/>
<dbReference type="Gene3D" id="3.40.50.150">
    <property type="entry name" value="Vaccinia Virus protein VP39"/>
    <property type="match status" value="1"/>
</dbReference>
<evidence type="ECO:0000313" key="3">
    <source>
        <dbReference type="EMBL" id="CAD9810197.1"/>
    </source>
</evidence>
<evidence type="ECO:0000256" key="1">
    <source>
        <dbReference type="SAM" id="SignalP"/>
    </source>
</evidence>
<dbReference type="InterPro" id="IPR041698">
    <property type="entry name" value="Methyltransf_25"/>
</dbReference>
<keyword evidence="1" id="KW-0732">Signal</keyword>
<dbReference type="CDD" id="cd02440">
    <property type="entry name" value="AdoMet_MTases"/>
    <property type="match status" value="1"/>
</dbReference>
<dbReference type="InterPro" id="IPR050508">
    <property type="entry name" value="Methyltransf_Superfamily"/>
</dbReference>
<evidence type="ECO:0000313" key="4">
    <source>
        <dbReference type="EMBL" id="CAD9810199.1"/>
    </source>
</evidence>
<dbReference type="GO" id="GO:0008168">
    <property type="term" value="F:methyltransferase activity"/>
    <property type="evidence" value="ECO:0007669"/>
    <property type="project" value="TreeGrafter"/>
</dbReference>
<dbReference type="SUPFAM" id="SSF53335">
    <property type="entry name" value="S-adenosyl-L-methionine-dependent methyltransferases"/>
    <property type="match status" value="1"/>
</dbReference>
<dbReference type="EMBL" id="HBHQ01003104">
    <property type="protein sequence ID" value="CAD9810199.1"/>
    <property type="molecule type" value="Transcribed_RNA"/>
</dbReference>